<dbReference type="Proteomes" id="UP000823910">
    <property type="component" value="Unassembled WGS sequence"/>
</dbReference>
<gene>
    <name evidence="2" type="ORF">H9704_14140</name>
</gene>
<organism evidence="2 3">
    <name type="scientific">Candidatus Enterocloster excrementipullorum</name>
    <dbReference type="NCBI Taxonomy" id="2838559"/>
    <lineage>
        <taxon>Bacteria</taxon>
        <taxon>Bacillati</taxon>
        <taxon>Bacillota</taxon>
        <taxon>Clostridia</taxon>
        <taxon>Lachnospirales</taxon>
        <taxon>Lachnospiraceae</taxon>
        <taxon>Enterocloster</taxon>
    </lineage>
</organism>
<protein>
    <submittedName>
        <fullName evidence="2">Gx transporter family protein</fullName>
    </submittedName>
</protein>
<proteinExistence type="predicted"/>
<accession>A0A9D2N2C0</accession>
<sequence length="167" mass="17302">MNRTRKTALYGLFIALAFVLGYIESLLPIYLGAPGVKLGLANLVTVTVLYSLGAGPAAAVNLVRILLTGFTFGNMSSVLFSMGGAALSLLVMTLCRRFNLFGIVGVSILGGVFHNVGQFLVAAFVVKTFGVFSYLPVLLAAGCGAGAAIGLLGGIITERIRGLWAEG</sequence>
<feature type="transmembrane region" description="Helical" evidence="1">
    <location>
        <begin position="40"/>
        <end position="59"/>
    </location>
</feature>
<feature type="transmembrane region" description="Helical" evidence="1">
    <location>
        <begin position="12"/>
        <end position="33"/>
    </location>
</feature>
<evidence type="ECO:0000313" key="3">
    <source>
        <dbReference type="Proteomes" id="UP000823910"/>
    </source>
</evidence>
<feature type="transmembrane region" description="Helical" evidence="1">
    <location>
        <begin position="98"/>
        <end position="125"/>
    </location>
</feature>
<feature type="transmembrane region" description="Helical" evidence="1">
    <location>
        <begin position="131"/>
        <end position="156"/>
    </location>
</feature>
<reference evidence="2" key="1">
    <citation type="journal article" date="2021" name="PeerJ">
        <title>Extensive microbial diversity within the chicken gut microbiome revealed by metagenomics and culture.</title>
        <authorList>
            <person name="Gilroy R."/>
            <person name="Ravi A."/>
            <person name="Getino M."/>
            <person name="Pursley I."/>
            <person name="Horton D.L."/>
            <person name="Alikhan N.F."/>
            <person name="Baker D."/>
            <person name="Gharbi K."/>
            <person name="Hall N."/>
            <person name="Watson M."/>
            <person name="Adriaenssens E.M."/>
            <person name="Foster-Nyarko E."/>
            <person name="Jarju S."/>
            <person name="Secka A."/>
            <person name="Antonio M."/>
            <person name="Oren A."/>
            <person name="Chaudhuri R.R."/>
            <person name="La Ragione R."/>
            <person name="Hildebrand F."/>
            <person name="Pallen M.J."/>
        </authorList>
    </citation>
    <scope>NUCLEOTIDE SEQUENCE</scope>
    <source>
        <strain evidence="2">CHK180-15479</strain>
    </source>
</reference>
<dbReference type="PIRSF" id="PIRSF027391">
    <property type="entry name" value="Hpre_diP_synt_I"/>
    <property type="match status" value="1"/>
</dbReference>
<dbReference type="InterPro" id="IPR010898">
    <property type="entry name" value="Hpre_diP_synth_I"/>
</dbReference>
<dbReference type="InterPro" id="IPR014535">
    <property type="entry name" value="Hpre_diP_synt_I"/>
</dbReference>
<comment type="caution">
    <text evidence="2">The sequence shown here is derived from an EMBL/GenBank/DDBJ whole genome shotgun (WGS) entry which is preliminary data.</text>
</comment>
<dbReference type="Gene3D" id="1.10.1760.20">
    <property type="match status" value="1"/>
</dbReference>
<name>A0A9D2N2C0_9FIRM</name>
<dbReference type="EMBL" id="DWWT01000077">
    <property type="protein sequence ID" value="HJC07260.1"/>
    <property type="molecule type" value="Genomic_DNA"/>
</dbReference>
<reference evidence="2" key="2">
    <citation type="submission" date="2021-04" db="EMBL/GenBank/DDBJ databases">
        <authorList>
            <person name="Gilroy R."/>
        </authorList>
    </citation>
    <scope>NUCLEOTIDE SEQUENCE</scope>
    <source>
        <strain evidence="2">CHK180-15479</strain>
    </source>
</reference>
<keyword evidence="1" id="KW-0472">Membrane</keyword>
<feature type="transmembrane region" description="Helical" evidence="1">
    <location>
        <begin position="65"/>
        <end position="91"/>
    </location>
</feature>
<keyword evidence="1" id="KW-0812">Transmembrane</keyword>
<dbReference type="AlphaFoldDB" id="A0A9D2N2C0"/>
<evidence type="ECO:0000313" key="2">
    <source>
        <dbReference type="EMBL" id="HJC07260.1"/>
    </source>
</evidence>
<dbReference type="Pfam" id="PF07456">
    <property type="entry name" value="Hpre_diP_synt_I"/>
    <property type="match status" value="1"/>
</dbReference>
<evidence type="ECO:0000256" key="1">
    <source>
        <dbReference type="SAM" id="Phobius"/>
    </source>
</evidence>
<keyword evidence="1" id="KW-1133">Transmembrane helix</keyword>